<feature type="domain" description="Prion-inhibition and propagation HeLo" evidence="1">
    <location>
        <begin position="8"/>
        <end position="200"/>
    </location>
</feature>
<gene>
    <name evidence="2" type="ORF">K431DRAFT_289751</name>
</gene>
<comment type="caution">
    <text evidence="2">The sequence shown here is derived from an EMBL/GenBank/DDBJ whole genome shotgun (WGS) entry which is preliminary data.</text>
</comment>
<proteinExistence type="predicted"/>
<organism evidence="2 3">
    <name type="scientific">Polychaeton citri CBS 116435</name>
    <dbReference type="NCBI Taxonomy" id="1314669"/>
    <lineage>
        <taxon>Eukaryota</taxon>
        <taxon>Fungi</taxon>
        <taxon>Dikarya</taxon>
        <taxon>Ascomycota</taxon>
        <taxon>Pezizomycotina</taxon>
        <taxon>Dothideomycetes</taxon>
        <taxon>Dothideomycetidae</taxon>
        <taxon>Capnodiales</taxon>
        <taxon>Capnodiaceae</taxon>
        <taxon>Polychaeton</taxon>
    </lineage>
</organism>
<dbReference type="EMBL" id="MU003903">
    <property type="protein sequence ID" value="KAF2716043.1"/>
    <property type="molecule type" value="Genomic_DNA"/>
</dbReference>
<dbReference type="Proteomes" id="UP000799441">
    <property type="component" value="Unassembled WGS sequence"/>
</dbReference>
<protein>
    <recommendedName>
        <fullName evidence="1">Prion-inhibition and propagation HeLo domain-containing protein</fullName>
    </recommendedName>
</protein>
<dbReference type="OrthoDB" id="194358at2759"/>
<dbReference type="Gene3D" id="1.20.120.1020">
    <property type="entry name" value="Prion-inhibition and propagation, HeLo domain"/>
    <property type="match status" value="1"/>
</dbReference>
<dbReference type="InterPro" id="IPR038305">
    <property type="entry name" value="HeLo_sf"/>
</dbReference>
<reference evidence="2" key="1">
    <citation type="journal article" date="2020" name="Stud. Mycol.">
        <title>101 Dothideomycetes genomes: a test case for predicting lifestyles and emergence of pathogens.</title>
        <authorList>
            <person name="Haridas S."/>
            <person name="Albert R."/>
            <person name="Binder M."/>
            <person name="Bloem J."/>
            <person name="Labutti K."/>
            <person name="Salamov A."/>
            <person name="Andreopoulos B."/>
            <person name="Baker S."/>
            <person name="Barry K."/>
            <person name="Bills G."/>
            <person name="Bluhm B."/>
            <person name="Cannon C."/>
            <person name="Castanera R."/>
            <person name="Culley D."/>
            <person name="Daum C."/>
            <person name="Ezra D."/>
            <person name="Gonzalez J."/>
            <person name="Henrissat B."/>
            <person name="Kuo A."/>
            <person name="Liang C."/>
            <person name="Lipzen A."/>
            <person name="Lutzoni F."/>
            <person name="Magnuson J."/>
            <person name="Mondo S."/>
            <person name="Nolan M."/>
            <person name="Ohm R."/>
            <person name="Pangilinan J."/>
            <person name="Park H.-J."/>
            <person name="Ramirez L."/>
            <person name="Alfaro M."/>
            <person name="Sun H."/>
            <person name="Tritt A."/>
            <person name="Yoshinaga Y."/>
            <person name="Zwiers L.-H."/>
            <person name="Turgeon B."/>
            <person name="Goodwin S."/>
            <person name="Spatafora J."/>
            <person name="Crous P."/>
            <person name="Grigoriev I."/>
        </authorList>
    </citation>
    <scope>NUCLEOTIDE SEQUENCE</scope>
    <source>
        <strain evidence="2">CBS 116435</strain>
    </source>
</reference>
<dbReference type="InterPro" id="IPR029498">
    <property type="entry name" value="HeLo_dom"/>
</dbReference>
<accession>A0A9P4PW44</accession>
<name>A0A9P4PW44_9PEZI</name>
<dbReference type="PANTHER" id="PTHR37542">
    <property type="entry name" value="HELO DOMAIN-CONTAINING PROTEIN-RELATED"/>
    <property type="match status" value="1"/>
</dbReference>
<keyword evidence="3" id="KW-1185">Reference proteome</keyword>
<evidence type="ECO:0000313" key="2">
    <source>
        <dbReference type="EMBL" id="KAF2716043.1"/>
    </source>
</evidence>
<dbReference type="Pfam" id="PF14479">
    <property type="entry name" value="HeLo"/>
    <property type="match status" value="1"/>
</dbReference>
<sequence>MSADTVMSSVLGVPGALNAVIQTCQAIQFGRRFNGDFALSSAKLQITGLQLAQWGQAVGIIEMEDGESTTRLSNTDQQKAMHILSKILQAFASAKEQCRKYAEDDSRDDLDTEIIPSTKSADRMILAIRTRTNQYRINPISSKVIDKARWVIYRKSQFEKLVGDIRAATNELIEIFPAQKSEQRTLCARDLSDLDTDDLKTVESIADDLDDLDLQKVAQSVASSRGLRLEGNTVRSGVIDMGNEYSTAEGAKGLQSITVRRNDFSGNSVSRFGHSVGVSRTTYRPN</sequence>
<evidence type="ECO:0000259" key="1">
    <source>
        <dbReference type="Pfam" id="PF14479"/>
    </source>
</evidence>
<dbReference type="PANTHER" id="PTHR37542:SF3">
    <property type="entry name" value="PRION-INHIBITION AND PROPAGATION HELO DOMAIN-CONTAINING PROTEIN"/>
    <property type="match status" value="1"/>
</dbReference>
<dbReference type="AlphaFoldDB" id="A0A9P4PW44"/>
<evidence type="ECO:0000313" key="3">
    <source>
        <dbReference type="Proteomes" id="UP000799441"/>
    </source>
</evidence>